<dbReference type="OrthoDB" id="153510at2"/>
<dbReference type="Pfam" id="PF10099">
    <property type="entry name" value="RskA_C"/>
    <property type="match status" value="1"/>
</dbReference>
<evidence type="ECO:0000256" key="3">
    <source>
        <dbReference type="ARBA" id="ARBA00022475"/>
    </source>
</evidence>
<proteinExistence type="predicted"/>
<evidence type="ECO:0000259" key="11">
    <source>
        <dbReference type="Pfam" id="PF10099"/>
    </source>
</evidence>
<keyword evidence="3" id="KW-1003">Cell membrane</keyword>
<dbReference type="PANTHER" id="PTHR37461:SF1">
    <property type="entry name" value="ANTI-SIGMA-K FACTOR RSKA"/>
    <property type="match status" value="1"/>
</dbReference>
<evidence type="ECO:0000256" key="1">
    <source>
        <dbReference type="ARBA" id="ARBA00004167"/>
    </source>
</evidence>
<reference evidence="13 14" key="1">
    <citation type="submission" date="2019-03" db="EMBL/GenBank/DDBJ databases">
        <title>Three New Species of Nocardioides, Nocardioides euryhalodurans sp. nov., Nocardioides seonyuensis sp. nov. and Nocardioides eburneoflavus sp. nov., Iolated from Soil.</title>
        <authorList>
            <person name="Roh S.G."/>
            <person name="Lee C."/>
            <person name="Kim M.-K."/>
            <person name="Kim S.B."/>
        </authorList>
    </citation>
    <scope>NUCLEOTIDE SEQUENCE [LARGE SCALE GENOMIC DNA]</scope>
    <source>
        <strain evidence="13 14">MMS17-SY117</strain>
    </source>
</reference>
<keyword evidence="6" id="KW-0805">Transcription regulation</keyword>
<feature type="domain" description="Putative zinc-finger" evidence="12">
    <location>
        <begin position="3"/>
        <end position="35"/>
    </location>
</feature>
<dbReference type="GO" id="GO:0005886">
    <property type="term" value="C:plasma membrane"/>
    <property type="evidence" value="ECO:0007669"/>
    <property type="project" value="UniProtKB-SubCell"/>
</dbReference>
<keyword evidence="7" id="KW-0472">Membrane</keyword>
<comment type="subcellular location">
    <subcellularLocation>
        <location evidence="2">Cell membrane</location>
    </subcellularLocation>
    <subcellularLocation>
        <location evidence="1">Membrane</location>
        <topology evidence="1">Single-pass membrane protein</topology>
    </subcellularLocation>
</comment>
<dbReference type="InterPro" id="IPR051474">
    <property type="entry name" value="Anti-sigma-K/W_factor"/>
</dbReference>
<dbReference type="InterPro" id="IPR018764">
    <property type="entry name" value="RskA_C"/>
</dbReference>
<evidence type="ECO:0000256" key="7">
    <source>
        <dbReference type="ARBA" id="ARBA00023136"/>
    </source>
</evidence>
<evidence type="ECO:0000313" key="14">
    <source>
        <dbReference type="Proteomes" id="UP000294894"/>
    </source>
</evidence>
<dbReference type="RefSeq" id="WP_135078107.1">
    <property type="nucleotide sequence ID" value="NZ_CP038267.1"/>
</dbReference>
<name>A0A4P7GM34_9ACTN</name>
<dbReference type="GO" id="GO:0016989">
    <property type="term" value="F:sigma factor antagonist activity"/>
    <property type="evidence" value="ECO:0007669"/>
    <property type="project" value="TreeGrafter"/>
</dbReference>
<evidence type="ECO:0000256" key="2">
    <source>
        <dbReference type="ARBA" id="ARBA00004236"/>
    </source>
</evidence>
<dbReference type="GO" id="GO:0006417">
    <property type="term" value="P:regulation of translation"/>
    <property type="evidence" value="ECO:0007669"/>
    <property type="project" value="TreeGrafter"/>
</dbReference>
<evidence type="ECO:0000256" key="6">
    <source>
        <dbReference type="ARBA" id="ARBA00023015"/>
    </source>
</evidence>
<gene>
    <name evidence="13" type="ORF">EXE57_12885</name>
</gene>
<dbReference type="InterPro" id="IPR041916">
    <property type="entry name" value="Anti_sigma_zinc_sf"/>
</dbReference>
<evidence type="ECO:0000256" key="5">
    <source>
        <dbReference type="ARBA" id="ARBA00022989"/>
    </source>
</evidence>
<evidence type="ECO:0000256" key="8">
    <source>
        <dbReference type="ARBA" id="ARBA00023163"/>
    </source>
</evidence>
<evidence type="ECO:0000256" key="10">
    <source>
        <dbReference type="ARBA" id="ARBA00030803"/>
    </source>
</evidence>
<keyword evidence="8" id="KW-0804">Transcription</keyword>
<evidence type="ECO:0000256" key="9">
    <source>
        <dbReference type="ARBA" id="ARBA00029829"/>
    </source>
</evidence>
<keyword evidence="5" id="KW-1133">Transmembrane helix</keyword>
<feature type="domain" description="Anti-sigma K factor RskA C-terminal" evidence="11">
    <location>
        <begin position="98"/>
        <end position="234"/>
    </location>
</feature>
<dbReference type="Gene3D" id="1.10.10.1320">
    <property type="entry name" value="Anti-sigma factor, zinc-finger domain"/>
    <property type="match status" value="1"/>
</dbReference>
<dbReference type="AlphaFoldDB" id="A0A4P7GM34"/>
<keyword evidence="4" id="KW-0812">Transmembrane</keyword>
<evidence type="ECO:0000313" key="13">
    <source>
        <dbReference type="EMBL" id="QBR93063.1"/>
    </source>
</evidence>
<dbReference type="Pfam" id="PF13490">
    <property type="entry name" value="zf-HC2"/>
    <property type="match status" value="1"/>
</dbReference>
<keyword evidence="14" id="KW-1185">Reference proteome</keyword>
<sequence>MSDVHALVGAYAVDAVDDLERAAFERHLAECPACQQELQGLQETAVLLGTTTETAPPAHLRDQVLAGIETIRPLPPRVETPRDAAVGRGSRRFRPATLVAAAAAVIALGVGGTVAWQQVTEDQTSQPPQVSAADQVLAADDAEEYTQTLDDGTEVTIVRSPSLNQAVLVADDMAPAPSGKVYELWLNHDGVGMVPAGLMTGTEEQVVFEGDPATAVGAGITIEPEGGSEEPTLPAVMTFAFKNV</sequence>
<accession>A0A4P7GM34</accession>
<protein>
    <recommendedName>
        <fullName evidence="10">Regulator of SigK</fullName>
    </recommendedName>
    <alternativeName>
        <fullName evidence="9">Sigma-K anti-sigma factor RskA</fullName>
    </alternativeName>
</protein>
<evidence type="ECO:0000259" key="12">
    <source>
        <dbReference type="Pfam" id="PF13490"/>
    </source>
</evidence>
<dbReference type="Proteomes" id="UP000294894">
    <property type="component" value="Chromosome"/>
</dbReference>
<dbReference type="InterPro" id="IPR027383">
    <property type="entry name" value="Znf_put"/>
</dbReference>
<evidence type="ECO:0000256" key="4">
    <source>
        <dbReference type="ARBA" id="ARBA00022692"/>
    </source>
</evidence>
<dbReference type="KEGG" id="noy:EXE57_12885"/>
<dbReference type="PANTHER" id="PTHR37461">
    <property type="entry name" value="ANTI-SIGMA-K FACTOR RSKA"/>
    <property type="match status" value="1"/>
</dbReference>
<organism evidence="13 14">
    <name type="scientific">Nocardioides euryhalodurans</name>
    <dbReference type="NCBI Taxonomy" id="2518370"/>
    <lineage>
        <taxon>Bacteria</taxon>
        <taxon>Bacillati</taxon>
        <taxon>Actinomycetota</taxon>
        <taxon>Actinomycetes</taxon>
        <taxon>Propionibacteriales</taxon>
        <taxon>Nocardioidaceae</taxon>
        <taxon>Nocardioides</taxon>
    </lineage>
</organism>
<dbReference type="EMBL" id="CP038267">
    <property type="protein sequence ID" value="QBR93063.1"/>
    <property type="molecule type" value="Genomic_DNA"/>
</dbReference>